<keyword evidence="3 9" id="KW-0812">Transmembrane</keyword>
<feature type="transmembrane region" description="Helical" evidence="9">
    <location>
        <begin position="12"/>
        <end position="32"/>
    </location>
</feature>
<evidence type="ECO:0000256" key="2">
    <source>
        <dbReference type="ARBA" id="ARBA00022475"/>
    </source>
</evidence>
<feature type="domain" description="O-antigen ligase-related" evidence="10">
    <location>
        <begin position="218"/>
        <end position="374"/>
    </location>
</feature>
<feature type="transmembrane region" description="Helical" evidence="9">
    <location>
        <begin position="870"/>
        <end position="891"/>
    </location>
</feature>
<proteinExistence type="predicted"/>
<dbReference type="InterPro" id="IPR051050">
    <property type="entry name" value="Lipid_II_flippase_MurJ/MviN"/>
</dbReference>
<organism evidence="11 12">
    <name type="scientific">Streptacidiphilus monticola</name>
    <dbReference type="NCBI Taxonomy" id="2161674"/>
    <lineage>
        <taxon>Bacteria</taxon>
        <taxon>Bacillati</taxon>
        <taxon>Actinomycetota</taxon>
        <taxon>Actinomycetes</taxon>
        <taxon>Kitasatosporales</taxon>
        <taxon>Streptomycetaceae</taxon>
        <taxon>Streptacidiphilus</taxon>
    </lineage>
</organism>
<feature type="transmembrane region" description="Helical" evidence="9">
    <location>
        <begin position="366"/>
        <end position="384"/>
    </location>
</feature>
<feature type="compositionally biased region" description="Gly residues" evidence="8">
    <location>
        <begin position="399"/>
        <end position="411"/>
    </location>
</feature>
<dbReference type="RefSeq" id="WP_380581628.1">
    <property type="nucleotide sequence ID" value="NZ_JBHSQJ010000031.1"/>
</dbReference>
<evidence type="ECO:0000256" key="3">
    <source>
        <dbReference type="ARBA" id="ARBA00022692"/>
    </source>
</evidence>
<feature type="transmembrane region" description="Helical" evidence="9">
    <location>
        <begin position="231"/>
        <end position="248"/>
    </location>
</feature>
<dbReference type="Pfam" id="PF04932">
    <property type="entry name" value="Wzy_C"/>
    <property type="match status" value="1"/>
</dbReference>
<accession>A0ABW1G1E8</accession>
<feature type="region of interest" description="Disordered" evidence="8">
    <location>
        <begin position="391"/>
        <end position="426"/>
    </location>
</feature>
<feature type="transmembrane region" description="Helical" evidence="9">
    <location>
        <begin position="209"/>
        <end position="225"/>
    </location>
</feature>
<dbReference type="Proteomes" id="UP001596174">
    <property type="component" value="Unassembled WGS sequence"/>
</dbReference>
<evidence type="ECO:0000256" key="6">
    <source>
        <dbReference type="ARBA" id="ARBA00022989"/>
    </source>
</evidence>
<dbReference type="PANTHER" id="PTHR47019:SF1">
    <property type="entry name" value="LIPID II FLIPPASE MURJ"/>
    <property type="match status" value="1"/>
</dbReference>
<evidence type="ECO:0000313" key="11">
    <source>
        <dbReference type="EMBL" id="MFC5907327.1"/>
    </source>
</evidence>
<feature type="transmembrane region" description="Helical" evidence="9">
    <location>
        <begin position="1149"/>
        <end position="1168"/>
    </location>
</feature>
<evidence type="ECO:0000256" key="1">
    <source>
        <dbReference type="ARBA" id="ARBA00004651"/>
    </source>
</evidence>
<name>A0ABW1G1E8_9ACTN</name>
<feature type="transmembrane region" description="Helical" evidence="9">
    <location>
        <begin position="52"/>
        <end position="69"/>
    </location>
</feature>
<feature type="transmembrane region" description="Helical" evidence="9">
    <location>
        <begin position="1110"/>
        <end position="1129"/>
    </location>
</feature>
<evidence type="ECO:0000313" key="12">
    <source>
        <dbReference type="Proteomes" id="UP001596174"/>
    </source>
</evidence>
<evidence type="ECO:0000256" key="9">
    <source>
        <dbReference type="SAM" id="Phobius"/>
    </source>
</evidence>
<keyword evidence="7 9" id="KW-0472">Membrane</keyword>
<evidence type="ECO:0000256" key="4">
    <source>
        <dbReference type="ARBA" id="ARBA00022960"/>
    </source>
</evidence>
<reference evidence="12" key="1">
    <citation type="journal article" date="2019" name="Int. J. Syst. Evol. Microbiol.">
        <title>The Global Catalogue of Microorganisms (GCM) 10K type strain sequencing project: providing services to taxonomists for standard genome sequencing and annotation.</title>
        <authorList>
            <consortium name="The Broad Institute Genomics Platform"/>
            <consortium name="The Broad Institute Genome Sequencing Center for Infectious Disease"/>
            <person name="Wu L."/>
            <person name="Ma J."/>
        </authorList>
    </citation>
    <scope>NUCLEOTIDE SEQUENCE [LARGE SCALE GENOMIC DNA]</scope>
    <source>
        <strain evidence="12">JCM 4816</strain>
    </source>
</reference>
<evidence type="ECO:0000256" key="5">
    <source>
        <dbReference type="ARBA" id="ARBA00022984"/>
    </source>
</evidence>
<feature type="transmembrane region" description="Helical" evidence="9">
    <location>
        <begin position="106"/>
        <end position="127"/>
    </location>
</feature>
<keyword evidence="12" id="KW-1185">Reference proteome</keyword>
<comment type="caution">
    <text evidence="11">The sequence shown here is derived from an EMBL/GenBank/DDBJ whole genome shotgun (WGS) entry which is preliminary data.</text>
</comment>
<feature type="transmembrane region" description="Helical" evidence="9">
    <location>
        <begin position="81"/>
        <end position="100"/>
    </location>
</feature>
<evidence type="ECO:0000256" key="7">
    <source>
        <dbReference type="ARBA" id="ARBA00023136"/>
    </source>
</evidence>
<dbReference type="EMBL" id="JBHSQJ010000031">
    <property type="protein sequence ID" value="MFC5907327.1"/>
    <property type="molecule type" value="Genomic_DNA"/>
</dbReference>
<dbReference type="PANTHER" id="PTHR47019">
    <property type="entry name" value="LIPID II FLIPPASE MURJ"/>
    <property type="match status" value="1"/>
</dbReference>
<evidence type="ECO:0000256" key="8">
    <source>
        <dbReference type="SAM" id="MobiDB-lite"/>
    </source>
</evidence>
<keyword evidence="5" id="KW-0573">Peptidoglycan synthesis</keyword>
<feature type="transmembrane region" description="Helical" evidence="9">
    <location>
        <begin position="1046"/>
        <end position="1064"/>
    </location>
</feature>
<dbReference type="Pfam" id="PF03023">
    <property type="entry name" value="MurJ"/>
    <property type="match status" value="1"/>
</dbReference>
<comment type="subcellular location">
    <subcellularLocation>
        <location evidence="1">Cell membrane</location>
        <topology evidence="1">Multi-pass membrane protein</topology>
    </subcellularLocation>
</comment>
<feature type="transmembrane region" description="Helical" evidence="9">
    <location>
        <begin position="845"/>
        <end position="864"/>
    </location>
</feature>
<feature type="transmembrane region" description="Helical" evidence="9">
    <location>
        <begin position="733"/>
        <end position="756"/>
    </location>
</feature>
<keyword evidence="6 9" id="KW-1133">Transmembrane helix</keyword>
<keyword evidence="4" id="KW-0133">Cell shape</keyword>
<feature type="transmembrane region" description="Helical" evidence="9">
    <location>
        <begin position="255"/>
        <end position="278"/>
    </location>
</feature>
<feature type="transmembrane region" description="Helical" evidence="9">
    <location>
        <begin position="768"/>
        <end position="798"/>
    </location>
</feature>
<feature type="transmembrane region" description="Helical" evidence="9">
    <location>
        <begin position="684"/>
        <end position="705"/>
    </location>
</feature>
<feature type="transmembrane region" description="Helical" evidence="9">
    <location>
        <begin position="134"/>
        <end position="156"/>
    </location>
</feature>
<feature type="transmembrane region" description="Helical" evidence="9">
    <location>
        <begin position="176"/>
        <end position="197"/>
    </location>
</feature>
<feature type="transmembrane region" description="Helical" evidence="9">
    <location>
        <begin position="1084"/>
        <end position="1104"/>
    </location>
</feature>
<dbReference type="PRINTS" id="PR01806">
    <property type="entry name" value="VIRFACTRMVIN"/>
</dbReference>
<feature type="transmembrane region" description="Helical" evidence="9">
    <location>
        <begin position="810"/>
        <end position="833"/>
    </location>
</feature>
<evidence type="ECO:0000259" key="10">
    <source>
        <dbReference type="Pfam" id="PF04932"/>
    </source>
</evidence>
<dbReference type="InterPro" id="IPR004268">
    <property type="entry name" value="MurJ"/>
</dbReference>
<dbReference type="InterPro" id="IPR007016">
    <property type="entry name" value="O-antigen_ligase-rel_domated"/>
</dbReference>
<protein>
    <submittedName>
        <fullName evidence="11">Lipid II flippase MurJ</fullName>
    </submittedName>
</protein>
<sequence length="1216" mass="125297">MTLIAALPRSRARALAAGLRPAHLAALTVLLVCVPTGDKDVTAAVHVTPADLGSLALVGVVGIGAVRALRAGSGPLLRLRHGLLFGGVLVAVAVATAASQDPHQSLSGFVRLVQVFVVVPLAVLLALREERDRVLVLRAFVAAALVEGAIGAWQFATLTGASYEGVTQRAVGTFGVQDVMAMSVVVSYGLLAAVALALRARAAGRGREALVLGAASGFLVVPLAVSFSRGSWIATGVALVVTLVAADLRLALRGLVFALAAAVVLVGGFGVGGAAVMARVASIGSVSSAPDHSVSDRYDLWTTARRIWQDHPATGVGPKEFPSYRDAHAPLRLSSGSDTMGAGAAFAKEPLLSPHNMYLLLLSEDGLLGLAAFAALFLGLLAEVSARSTPRRRPASGCAGRGCRPGAGFGPGPRPVRRGGGGAGGVRGRGLRLARCWPRRDRRRRCAWSFGWGWRCVGCAGRGCRPGAGFGPGPRPVRRGGGGAGGVRGRGLRLARCWPRRDRRRRCAWSFGWGWRCVGCAGRGCRPGAGFGPGPRPVRRGGGGAGGVRGRGLRLARCWPRRDRRRRCAWSFGWGWRCVGCAGRGCRPGAGFGPGLRPVRGRAVGASRALDAGAGAGVGGGGLAAVAARGLSVCGHRGDHDRADLVGARARRRERRARGRGGARMTLTEQRAEEASARRPAKGFLARAVGVTFLLSVGGSALGLFRDLLLARLFGAGSATDAFLVSWTVPETAAPLLIEDAMAFLTVPAFSAALAARKETRQGGGDPLRALVLATLPWLALSLAAVSGVVALGAPALVHLLAPGLADPGLAVVCTRLTALTVLPFGLVGYLAAGLRAHHRFTAAGAVYIAYNLGILAVMTTLHGSLGIRAAALGVAVGSMAMVAVLLPDFNRRVSRFAALTRRQPRRRSAEAATRLEVSPWVLLPVMLFTLSRQAQVFIERYLGSSLPPGSISHLNYAEKVAQTVMIAGLMVCIVSFPVVARALAEGDAEAARDRVERDLGFAALVVLAGTVVLVACAPQLVQLLFERGQFTAADTAATASVMRVYSLGLLGQAMVGTLIRPFLAVRPVVSFGVGKRRLERSDWYPLAAMALGLVVTAGVGTATAPRLGAVGLAAANAAGITLTAVLLLQALRARGVRVRLGTVLGGQARLLVAALAGTGAALAGAALPAPAALSLLSGSAAGLAAFTATALLLRAPELAVPLAVVRRRLRPAASA</sequence>
<keyword evidence="2" id="KW-1003">Cell membrane</keyword>
<feature type="transmembrane region" description="Helical" evidence="9">
    <location>
        <begin position="1002"/>
        <end position="1026"/>
    </location>
</feature>
<gene>
    <name evidence="11" type="ORF">ACFP3V_08850</name>
</gene>